<gene>
    <name evidence="3" type="ORF">NYR54_13570</name>
</gene>
<keyword evidence="4" id="KW-1185">Reference proteome</keyword>
<dbReference type="Pfam" id="PF01408">
    <property type="entry name" value="GFO_IDH_MocA"/>
    <property type="match status" value="1"/>
</dbReference>
<dbReference type="AlphaFoldDB" id="A0A9X2X9P9"/>
<protein>
    <submittedName>
        <fullName evidence="3">Gfo/Idh/MocA family oxidoreductase</fullName>
    </submittedName>
</protein>
<accession>A0A9X2X9P9</accession>
<dbReference type="GO" id="GO:0000166">
    <property type="term" value="F:nucleotide binding"/>
    <property type="evidence" value="ECO:0007669"/>
    <property type="project" value="InterPro"/>
</dbReference>
<dbReference type="Gene3D" id="3.40.50.720">
    <property type="entry name" value="NAD(P)-binding Rossmann-like Domain"/>
    <property type="match status" value="1"/>
</dbReference>
<dbReference type="PANTHER" id="PTHR43249:SF1">
    <property type="entry name" value="D-GLUCOSIDE 3-DEHYDROGENASE"/>
    <property type="match status" value="1"/>
</dbReference>
<organism evidence="3 4">
    <name type="scientific">Chelativorans petroleitrophicus</name>
    <dbReference type="NCBI Taxonomy" id="2975484"/>
    <lineage>
        <taxon>Bacteria</taxon>
        <taxon>Pseudomonadati</taxon>
        <taxon>Pseudomonadota</taxon>
        <taxon>Alphaproteobacteria</taxon>
        <taxon>Hyphomicrobiales</taxon>
        <taxon>Phyllobacteriaceae</taxon>
        <taxon>Chelativorans</taxon>
    </lineage>
</organism>
<dbReference type="InterPro" id="IPR000683">
    <property type="entry name" value="Gfo/Idh/MocA-like_OxRdtase_N"/>
</dbReference>
<feature type="domain" description="Gfo/Idh/MocA-like oxidoreductase N-terminal" evidence="1">
    <location>
        <begin position="6"/>
        <end position="122"/>
    </location>
</feature>
<comment type="caution">
    <text evidence="3">The sequence shown here is derived from an EMBL/GenBank/DDBJ whole genome shotgun (WGS) entry which is preliminary data.</text>
</comment>
<dbReference type="PANTHER" id="PTHR43249">
    <property type="entry name" value="UDP-N-ACETYL-2-AMINO-2-DEOXY-D-GLUCURONATE OXIDASE"/>
    <property type="match status" value="1"/>
</dbReference>
<sequence>MPERLTVAVVGCGIGRTHILEGYLPNSDRYRVVALCDVNAERLSALAGEFDIERRCTAFDEVLAMDDIDVVDICTPASIHYGQIMAALAAGKHVICEKPLVGSLKEIDEVIAAEKRSKGKLMPIFQYRYGDGVMKARKIIDAGIAGKPYVGTAETFWQRLPEYYQVAWRGKWATELGGVLMSHSIHIHDMLMWLMGRPAALFGRVATRIHDIEVEDCASATLEMESGALASLTATLGAREEISRLHLAFENVTFESSHFPYSLGDDPWRIVPRDEKVKAEIDALLSGWKPVPRRFAGQMRDFHTAIVEGREPPVTTSDARAALELVAAFYHSARTREEARFPIGSDHPYYESWIPQRSPSGSA</sequence>
<dbReference type="EMBL" id="JAODNV010000014">
    <property type="protein sequence ID" value="MCT8991308.1"/>
    <property type="molecule type" value="Genomic_DNA"/>
</dbReference>
<proteinExistence type="predicted"/>
<dbReference type="Pfam" id="PF22725">
    <property type="entry name" value="GFO_IDH_MocA_C3"/>
    <property type="match status" value="1"/>
</dbReference>
<feature type="domain" description="GFO/IDH/MocA-like oxidoreductase" evidence="2">
    <location>
        <begin position="134"/>
        <end position="246"/>
    </location>
</feature>
<dbReference type="InterPro" id="IPR036291">
    <property type="entry name" value="NAD(P)-bd_dom_sf"/>
</dbReference>
<dbReference type="RefSeq" id="WP_261516232.1">
    <property type="nucleotide sequence ID" value="NZ_JAODNV010000014.1"/>
</dbReference>
<dbReference type="InterPro" id="IPR055170">
    <property type="entry name" value="GFO_IDH_MocA-like_dom"/>
</dbReference>
<evidence type="ECO:0000313" key="4">
    <source>
        <dbReference type="Proteomes" id="UP001149009"/>
    </source>
</evidence>
<evidence type="ECO:0000313" key="3">
    <source>
        <dbReference type="EMBL" id="MCT8991308.1"/>
    </source>
</evidence>
<dbReference type="SUPFAM" id="SSF51735">
    <property type="entry name" value="NAD(P)-binding Rossmann-fold domains"/>
    <property type="match status" value="1"/>
</dbReference>
<dbReference type="Gene3D" id="3.30.360.10">
    <property type="entry name" value="Dihydrodipicolinate Reductase, domain 2"/>
    <property type="match status" value="1"/>
</dbReference>
<dbReference type="SUPFAM" id="SSF55347">
    <property type="entry name" value="Glyceraldehyde-3-phosphate dehydrogenase-like, C-terminal domain"/>
    <property type="match status" value="1"/>
</dbReference>
<evidence type="ECO:0000259" key="2">
    <source>
        <dbReference type="Pfam" id="PF22725"/>
    </source>
</evidence>
<dbReference type="Proteomes" id="UP001149009">
    <property type="component" value="Unassembled WGS sequence"/>
</dbReference>
<dbReference type="InterPro" id="IPR052515">
    <property type="entry name" value="Gfo/Idh/MocA_Oxidoreductase"/>
</dbReference>
<evidence type="ECO:0000259" key="1">
    <source>
        <dbReference type="Pfam" id="PF01408"/>
    </source>
</evidence>
<reference evidence="3" key="1">
    <citation type="submission" date="2022-08" db="EMBL/GenBank/DDBJ databases">
        <title>Chelativorans sichuanense sp. nov., a paraffin oil-degrading bacterium isolated from a mixture of oil-based drill cuttings and paddy soil.</title>
        <authorList>
            <person name="Yu J."/>
            <person name="Liu H."/>
            <person name="Chen Q."/>
        </authorList>
    </citation>
    <scope>NUCLEOTIDE SEQUENCE</scope>
    <source>
        <strain evidence="3">SCAU 2101</strain>
    </source>
</reference>
<name>A0A9X2X9P9_9HYPH</name>